<keyword evidence="2" id="KW-1185">Reference proteome</keyword>
<name>A0ACA9ND29_9GLOM</name>
<dbReference type="Proteomes" id="UP000789702">
    <property type="component" value="Unassembled WGS sequence"/>
</dbReference>
<evidence type="ECO:0000313" key="1">
    <source>
        <dbReference type="EMBL" id="CAG8647947.1"/>
    </source>
</evidence>
<dbReference type="EMBL" id="CAJVPU010015613">
    <property type="protein sequence ID" value="CAG8647947.1"/>
    <property type="molecule type" value="Genomic_DNA"/>
</dbReference>
<accession>A0ACA9ND29</accession>
<proteinExistence type="predicted"/>
<gene>
    <name evidence="1" type="ORF">DHETER_LOCUS9153</name>
</gene>
<reference evidence="1" key="1">
    <citation type="submission" date="2021-06" db="EMBL/GenBank/DDBJ databases">
        <authorList>
            <person name="Kallberg Y."/>
            <person name="Tangrot J."/>
            <person name="Rosling A."/>
        </authorList>
    </citation>
    <scope>NUCLEOTIDE SEQUENCE</scope>
    <source>
        <strain evidence="1">IL203A</strain>
    </source>
</reference>
<evidence type="ECO:0000313" key="2">
    <source>
        <dbReference type="Proteomes" id="UP000789702"/>
    </source>
</evidence>
<protein>
    <submittedName>
        <fullName evidence="1">15459_t:CDS:1</fullName>
    </submittedName>
</protein>
<comment type="caution">
    <text evidence="1">The sequence shown here is derived from an EMBL/GenBank/DDBJ whole genome shotgun (WGS) entry which is preliminary data.</text>
</comment>
<sequence>MDPTHGPIHIDDQIELIEPLYKPPTIKQSLNAALYSSKLNVLMIFVPLGFLAHYFEWNSAIIFILNFLALIPLANLLGFVTEDIANRCGQATGGLLNATFGNAEELIIAVLALIRGEIRIVQASMLGSIISNLLLVLGSCFIAGGYKHKEQDFNKKAAQTNSGLLAIACIGLVIPAAFHFEGSDQKVSVNRNDLLHDQVLNLSRGTALVLLVIYVLFLYFQLKTHAHFYNEEESEDPELSFGASIFLLGFITIIVTFSSDYLIDSIEGITELGLSKTFVGLILLPIVGNAAEHASAIKVAMKNKMDLAISIAVGSSTQIALFLTPFTVILGWIIGQPMSLLFQTFETVVLFVSVLITNYLIQDGKSNWLAGILLFATYFIISLAFFFYSDPSSVEKIIGSKYF</sequence>
<organism evidence="1 2">
    <name type="scientific">Dentiscutata heterogama</name>
    <dbReference type="NCBI Taxonomy" id="1316150"/>
    <lineage>
        <taxon>Eukaryota</taxon>
        <taxon>Fungi</taxon>
        <taxon>Fungi incertae sedis</taxon>
        <taxon>Mucoromycota</taxon>
        <taxon>Glomeromycotina</taxon>
        <taxon>Glomeromycetes</taxon>
        <taxon>Diversisporales</taxon>
        <taxon>Gigasporaceae</taxon>
        <taxon>Dentiscutata</taxon>
    </lineage>
</organism>